<gene>
    <name evidence="1" type="ORF">SD71_10875</name>
</gene>
<dbReference type="Gene3D" id="3.40.50.300">
    <property type="entry name" value="P-loop containing nucleotide triphosphate hydrolases"/>
    <property type="match status" value="1"/>
</dbReference>
<evidence type="ECO:0000313" key="1">
    <source>
        <dbReference type="EMBL" id="KIL35884.1"/>
    </source>
</evidence>
<dbReference type="EMBL" id="JXAL01000016">
    <property type="protein sequence ID" value="KIL35884.1"/>
    <property type="molecule type" value="Genomic_DNA"/>
</dbReference>
<reference evidence="1 2" key="1">
    <citation type="submission" date="2014-12" db="EMBL/GenBank/DDBJ databases">
        <title>Draft genome sequence of Cohnella kolymensis strain B-2846.</title>
        <authorList>
            <person name="Karlyshev A.V."/>
            <person name="Kudryashova E.B."/>
        </authorList>
    </citation>
    <scope>NUCLEOTIDE SEQUENCE [LARGE SCALE GENOMIC DNA]</scope>
    <source>
        <strain evidence="1 2">VKM B-2846</strain>
    </source>
</reference>
<dbReference type="InterPro" id="IPR027417">
    <property type="entry name" value="P-loop_NTPase"/>
</dbReference>
<keyword evidence="2" id="KW-1185">Reference proteome</keyword>
<organism evidence="1 2">
    <name type="scientific">Cohnella kolymensis</name>
    <dbReference type="NCBI Taxonomy" id="1590652"/>
    <lineage>
        <taxon>Bacteria</taxon>
        <taxon>Bacillati</taxon>
        <taxon>Bacillota</taxon>
        <taxon>Bacilli</taxon>
        <taxon>Bacillales</taxon>
        <taxon>Paenibacillaceae</taxon>
        <taxon>Cohnella</taxon>
    </lineage>
</organism>
<protein>
    <submittedName>
        <fullName evidence="1">Uncharacterized protein</fullName>
    </submittedName>
</protein>
<dbReference type="Proteomes" id="UP000054526">
    <property type="component" value="Unassembled WGS sequence"/>
</dbReference>
<proteinExistence type="predicted"/>
<comment type="caution">
    <text evidence="1">The sequence shown here is derived from an EMBL/GenBank/DDBJ whole genome shotgun (WGS) entry which is preliminary data.</text>
</comment>
<dbReference type="RefSeq" id="WP_326998737.1">
    <property type="nucleotide sequence ID" value="NZ_JXAL01000016.1"/>
</dbReference>
<sequence>MISRLETMVLSGADLPVTVVRRQIASAVDVVVHLSRFRDSARRVAEIAEVKGVKDGEVQLSTLFRFEERDEVHGRIVGQLERVEPLHNLNKLKHAGLLRELRA</sequence>
<name>A0ABR5A4C8_9BACL</name>
<accession>A0ABR5A4C8</accession>
<evidence type="ECO:0000313" key="2">
    <source>
        <dbReference type="Proteomes" id="UP000054526"/>
    </source>
</evidence>